<evidence type="ECO:0000256" key="6">
    <source>
        <dbReference type="ARBA" id="ARBA00023033"/>
    </source>
</evidence>
<evidence type="ECO:0000256" key="1">
    <source>
        <dbReference type="ARBA" id="ARBA00001971"/>
    </source>
</evidence>
<protein>
    <recommendedName>
        <fullName evidence="12">Cytochrome P450</fullName>
    </recommendedName>
</protein>
<dbReference type="PANTHER" id="PTHR24305">
    <property type="entry name" value="CYTOCHROME P450"/>
    <property type="match status" value="1"/>
</dbReference>
<dbReference type="GO" id="GO:0020037">
    <property type="term" value="F:heme binding"/>
    <property type="evidence" value="ECO:0007669"/>
    <property type="project" value="InterPro"/>
</dbReference>
<dbReference type="Pfam" id="PF00067">
    <property type="entry name" value="p450"/>
    <property type="match status" value="1"/>
</dbReference>
<dbReference type="EMBL" id="KN832870">
    <property type="protein sequence ID" value="KIN06848.1"/>
    <property type="molecule type" value="Genomic_DNA"/>
</dbReference>
<evidence type="ECO:0000313" key="10">
    <source>
        <dbReference type="EMBL" id="KIN06848.1"/>
    </source>
</evidence>
<keyword evidence="6 8" id="KW-0503">Monooxygenase</keyword>
<evidence type="ECO:0000256" key="4">
    <source>
        <dbReference type="ARBA" id="ARBA00023002"/>
    </source>
</evidence>
<dbReference type="InterPro" id="IPR050121">
    <property type="entry name" value="Cytochrome_P450_monoxygenase"/>
</dbReference>
<evidence type="ECO:0000256" key="7">
    <source>
        <dbReference type="PIRSR" id="PIRSR602401-1"/>
    </source>
</evidence>
<dbReference type="InParanoid" id="A0A0C3DXK5"/>
<dbReference type="InterPro" id="IPR017972">
    <property type="entry name" value="Cyt_P450_CS"/>
</dbReference>
<evidence type="ECO:0000256" key="2">
    <source>
        <dbReference type="ARBA" id="ARBA00010617"/>
    </source>
</evidence>
<evidence type="ECO:0000256" key="9">
    <source>
        <dbReference type="SAM" id="Phobius"/>
    </source>
</evidence>
<proteinExistence type="inferred from homology"/>
<dbReference type="GO" id="GO:0016705">
    <property type="term" value="F:oxidoreductase activity, acting on paired donors, with incorporation or reduction of molecular oxygen"/>
    <property type="evidence" value="ECO:0007669"/>
    <property type="project" value="InterPro"/>
</dbReference>
<keyword evidence="7 8" id="KW-0349">Heme</keyword>
<comment type="similarity">
    <text evidence="2 8">Belongs to the cytochrome P450 family.</text>
</comment>
<evidence type="ECO:0000256" key="5">
    <source>
        <dbReference type="ARBA" id="ARBA00023004"/>
    </source>
</evidence>
<dbReference type="STRING" id="913774.A0A0C3DXK5"/>
<comment type="cofactor">
    <cofactor evidence="1 7">
        <name>heme</name>
        <dbReference type="ChEBI" id="CHEBI:30413"/>
    </cofactor>
</comment>
<keyword evidence="9" id="KW-1133">Transmembrane helix</keyword>
<dbReference type="Gene3D" id="1.10.630.10">
    <property type="entry name" value="Cytochrome P450"/>
    <property type="match status" value="1"/>
</dbReference>
<feature type="binding site" description="axial binding residue" evidence="7">
    <location>
        <position position="454"/>
    </location>
    <ligand>
        <name>heme</name>
        <dbReference type="ChEBI" id="CHEBI:30413"/>
    </ligand>
    <ligandPart>
        <name>Fe</name>
        <dbReference type="ChEBI" id="CHEBI:18248"/>
    </ligandPart>
</feature>
<dbReference type="HOGENOM" id="CLU_001570_14_4_1"/>
<gene>
    <name evidence="10" type="ORF">OIDMADRAFT_108363</name>
</gene>
<dbReference type="AlphaFoldDB" id="A0A0C3DXK5"/>
<dbReference type="SUPFAM" id="SSF48264">
    <property type="entry name" value="Cytochrome P450"/>
    <property type="match status" value="1"/>
</dbReference>
<evidence type="ECO:0008006" key="12">
    <source>
        <dbReference type="Google" id="ProtNLM"/>
    </source>
</evidence>
<dbReference type="Proteomes" id="UP000054321">
    <property type="component" value="Unassembled WGS sequence"/>
</dbReference>
<dbReference type="OrthoDB" id="3945418at2759"/>
<dbReference type="InterPro" id="IPR036396">
    <property type="entry name" value="Cyt_P450_sf"/>
</dbReference>
<dbReference type="CDD" id="cd11062">
    <property type="entry name" value="CYP58-like"/>
    <property type="match status" value="1"/>
</dbReference>
<keyword evidence="11" id="KW-1185">Reference proteome</keyword>
<keyword evidence="3 7" id="KW-0479">Metal-binding</keyword>
<dbReference type="PRINTS" id="PR00463">
    <property type="entry name" value="EP450I"/>
</dbReference>
<name>A0A0C3DXK5_OIDMZ</name>
<keyword evidence="9" id="KW-0472">Membrane</keyword>
<dbReference type="PRINTS" id="PR00385">
    <property type="entry name" value="P450"/>
</dbReference>
<keyword evidence="9" id="KW-0812">Transmembrane</keyword>
<dbReference type="InterPro" id="IPR001128">
    <property type="entry name" value="Cyt_P450"/>
</dbReference>
<dbReference type="GO" id="GO:0004497">
    <property type="term" value="F:monooxygenase activity"/>
    <property type="evidence" value="ECO:0007669"/>
    <property type="project" value="UniProtKB-KW"/>
</dbReference>
<evidence type="ECO:0000256" key="3">
    <source>
        <dbReference type="ARBA" id="ARBA00022723"/>
    </source>
</evidence>
<dbReference type="PANTHER" id="PTHR24305:SF157">
    <property type="entry name" value="N-ACETYLTRYPTOPHAN 6-HYDROXYLASE IVOC-RELATED"/>
    <property type="match status" value="1"/>
</dbReference>
<accession>A0A0C3DXK5</accession>
<keyword evidence="4 8" id="KW-0560">Oxidoreductase</keyword>
<feature type="transmembrane region" description="Helical" evidence="9">
    <location>
        <begin position="17"/>
        <end position="38"/>
    </location>
</feature>
<sequence>MAPNEFRDANSFSFTEAVVLILAILIFYQSSCIVYHIFLSPLSTIPGPTIAAITPLYGFYHDVIRGGQYIWVIEEMHKCYGPIVRIRPDAVHINEISFADQIFGTAGERRDKSQLNCSALMAPGAFISTSKHDVHRRRRAPFSSFFSKQSIRRLEPIIQQCLRKLLSRLDDYRLSRKPHSAKVLFAALTSDVITEYAFGYCWNSLDIGDLNEQIFTLLNKSLLLWHVSAYIPFLAFLPGIVPKYFAAWLPSSMKLTLSYFEKIRQHVIDIKAGKPDYGSTSIMHSVINSNLPEFEKTTERLFREGQILVGAGTDTTATTLAKLVYHLLENPRILAKLKEELKLAIPDADTIPTNSQVEKLPYLNALIKECLRLHPVASFCRERIAPDQDISFVDASQKKEYIIPRGTSMGITAVLISRNADIFPSPNDFIPERFLEHPLLDRYSLAWSRGSRICIGQNIAYSELYLTIACIFRTYDAYDGTGTQKGPTLELFETTREDVDTYFDYGVPFSKPGSKGVRVIVR</sequence>
<reference evidence="11" key="2">
    <citation type="submission" date="2015-01" db="EMBL/GenBank/DDBJ databases">
        <title>Evolutionary Origins and Diversification of the Mycorrhizal Mutualists.</title>
        <authorList>
            <consortium name="DOE Joint Genome Institute"/>
            <consortium name="Mycorrhizal Genomics Consortium"/>
            <person name="Kohler A."/>
            <person name="Kuo A."/>
            <person name="Nagy L.G."/>
            <person name="Floudas D."/>
            <person name="Copeland A."/>
            <person name="Barry K.W."/>
            <person name="Cichocki N."/>
            <person name="Veneault-Fourrey C."/>
            <person name="LaButti K."/>
            <person name="Lindquist E.A."/>
            <person name="Lipzen A."/>
            <person name="Lundell T."/>
            <person name="Morin E."/>
            <person name="Murat C."/>
            <person name="Riley R."/>
            <person name="Ohm R."/>
            <person name="Sun H."/>
            <person name="Tunlid A."/>
            <person name="Henrissat B."/>
            <person name="Grigoriev I.V."/>
            <person name="Hibbett D.S."/>
            <person name="Martin F."/>
        </authorList>
    </citation>
    <scope>NUCLEOTIDE SEQUENCE [LARGE SCALE GENOMIC DNA]</scope>
    <source>
        <strain evidence="11">Zn</strain>
    </source>
</reference>
<evidence type="ECO:0000313" key="11">
    <source>
        <dbReference type="Proteomes" id="UP000054321"/>
    </source>
</evidence>
<reference evidence="10 11" key="1">
    <citation type="submission" date="2014-04" db="EMBL/GenBank/DDBJ databases">
        <authorList>
            <consortium name="DOE Joint Genome Institute"/>
            <person name="Kuo A."/>
            <person name="Martino E."/>
            <person name="Perotto S."/>
            <person name="Kohler A."/>
            <person name="Nagy L.G."/>
            <person name="Floudas D."/>
            <person name="Copeland A."/>
            <person name="Barry K.W."/>
            <person name="Cichocki N."/>
            <person name="Veneault-Fourrey C."/>
            <person name="LaButti K."/>
            <person name="Lindquist E.A."/>
            <person name="Lipzen A."/>
            <person name="Lundell T."/>
            <person name="Morin E."/>
            <person name="Murat C."/>
            <person name="Sun H."/>
            <person name="Tunlid A."/>
            <person name="Henrissat B."/>
            <person name="Grigoriev I.V."/>
            <person name="Hibbett D.S."/>
            <person name="Martin F."/>
            <person name="Nordberg H.P."/>
            <person name="Cantor M.N."/>
            <person name="Hua S.X."/>
        </authorList>
    </citation>
    <scope>NUCLEOTIDE SEQUENCE [LARGE SCALE GENOMIC DNA]</scope>
    <source>
        <strain evidence="10 11">Zn</strain>
    </source>
</reference>
<dbReference type="PROSITE" id="PS00086">
    <property type="entry name" value="CYTOCHROME_P450"/>
    <property type="match status" value="1"/>
</dbReference>
<keyword evidence="5 7" id="KW-0408">Iron</keyword>
<dbReference type="GO" id="GO:0005506">
    <property type="term" value="F:iron ion binding"/>
    <property type="evidence" value="ECO:0007669"/>
    <property type="project" value="InterPro"/>
</dbReference>
<evidence type="ECO:0000256" key="8">
    <source>
        <dbReference type="RuleBase" id="RU000461"/>
    </source>
</evidence>
<dbReference type="InterPro" id="IPR002401">
    <property type="entry name" value="Cyt_P450_E_grp-I"/>
</dbReference>
<organism evidence="10 11">
    <name type="scientific">Oidiodendron maius (strain Zn)</name>
    <dbReference type="NCBI Taxonomy" id="913774"/>
    <lineage>
        <taxon>Eukaryota</taxon>
        <taxon>Fungi</taxon>
        <taxon>Dikarya</taxon>
        <taxon>Ascomycota</taxon>
        <taxon>Pezizomycotina</taxon>
        <taxon>Leotiomycetes</taxon>
        <taxon>Leotiomycetes incertae sedis</taxon>
        <taxon>Myxotrichaceae</taxon>
        <taxon>Oidiodendron</taxon>
    </lineage>
</organism>